<proteinExistence type="predicted"/>
<evidence type="ECO:0000256" key="1">
    <source>
        <dbReference type="SAM" id="MobiDB-lite"/>
    </source>
</evidence>
<dbReference type="GeneID" id="29776387"/>
<feature type="transmembrane region" description="Helical" evidence="2">
    <location>
        <begin position="6"/>
        <end position="26"/>
    </location>
</feature>
<organism evidence="3 5">
    <name type="scientific">Plasmodium gaboni</name>
    <dbReference type="NCBI Taxonomy" id="647221"/>
    <lineage>
        <taxon>Eukaryota</taxon>
        <taxon>Sar</taxon>
        <taxon>Alveolata</taxon>
        <taxon>Apicomplexa</taxon>
        <taxon>Aconoidasida</taxon>
        <taxon>Haemosporida</taxon>
        <taxon>Plasmodiidae</taxon>
        <taxon>Plasmodium</taxon>
        <taxon>Plasmodium (Laverania)</taxon>
    </lineage>
</organism>
<reference evidence="3 5" key="1">
    <citation type="journal article" date="2016" name="Nat. Commun.">
        <title>Genomes of cryptic chimpanzee Plasmodium species reveal key evolutionary events leading to human malaria.</title>
        <authorList>
            <person name="Sundararaman S.A."/>
            <person name="Plenderleith L.J."/>
            <person name="Liu W."/>
            <person name="Loy D.E."/>
            <person name="Learn G.H."/>
            <person name="Li Y."/>
            <person name="Shaw K.S."/>
            <person name="Ayouba A."/>
            <person name="Peeters M."/>
            <person name="Speede S."/>
            <person name="Shaw G.M."/>
            <person name="Bushman F.D."/>
            <person name="Brisson D."/>
            <person name="Rayner J.C."/>
            <person name="Sharp P.M."/>
            <person name="Hahn B.H."/>
        </authorList>
    </citation>
    <scope>NUCLEOTIDE SEQUENCE [LARGE SCALE GENOMIC DNA]</scope>
    <source>
        <strain evidence="3 5">SY75</strain>
    </source>
</reference>
<dbReference type="NCBIfam" id="TIGR01495">
    <property type="entry name" value="ETRAMP"/>
    <property type="match status" value="1"/>
</dbReference>
<dbReference type="OrthoDB" id="377002at2759"/>
<dbReference type="EMBL" id="FMKD01000041">
    <property type="protein sequence ID" value="SCQ12755.1"/>
    <property type="molecule type" value="Genomic_DNA"/>
</dbReference>
<dbReference type="Proteomes" id="UP000831156">
    <property type="component" value="Unassembled WGS sequence"/>
</dbReference>
<comment type="caution">
    <text evidence="3">The sequence shown here is derived from an EMBL/GenBank/DDBJ whole genome shotgun (WGS) entry which is preliminary data.</text>
</comment>
<gene>
    <name evidence="4" type="ORF">PGABG01_0015900</name>
    <name evidence="3" type="ORF">PGSY75_1001500</name>
</gene>
<dbReference type="InterPro" id="IPR006389">
    <property type="entry name" value="Early_transc_mb_plasmodium"/>
</dbReference>
<keyword evidence="2" id="KW-0472">Membrane</keyword>
<dbReference type="EMBL" id="LVLB01000011">
    <property type="protein sequence ID" value="KYN99390.1"/>
    <property type="molecule type" value="Genomic_DNA"/>
</dbReference>
<sequence length="107" mass="11258">MKISKILFFFVAIIAVKLFIPGYVLAGSSGSGGVKKLTDAQKKKKNIVILSSVASVLAALIGAGVGFGIYYKNHKSDNKEEGNDKKGSGDSKNKQESTPLLTAKPSV</sequence>
<feature type="transmembrane region" description="Helical" evidence="2">
    <location>
        <begin position="47"/>
        <end position="71"/>
    </location>
</feature>
<evidence type="ECO:0000313" key="4">
    <source>
        <dbReference type="EMBL" id="SCQ12755.1"/>
    </source>
</evidence>
<dbReference type="KEGG" id="pgab:PGSY75_1001500"/>
<evidence type="ECO:0000256" key="2">
    <source>
        <dbReference type="SAM" id="Phobius"/>
    </source>
</evidence>
<feature type="compositionally biased region" description="Basic and acidic residues" evidence="1">
    <location>
        <begin position="74"/>
        <end position="95"/>
    </location>
</feature>
<evidence type="ECO:0000313" key="5">
    <source>
        <dbReference type="Proteomes" id="UP000076004"/>
    </source>
</evidence>
<dbReference type="VEuPathDB" id="PlasmoDB:PGSY75_1001500"/>
<evidence type="ECO:0000313" key="6">
    <source>
        <dbReference type="Proteomes" id="UP000831156"/>
    </source>
</evidence>
<dbReference type="Proteomes" id="UP000076004">
    <property type="component" value="Chromosome 10"/>
</dbReference>
<keyword evidence="6" id="KW-1185">Reference proteome</keyword>
<evidence type="ECO:0000313" key="3">
    <source>
        <dbReference type="EMBL" id="KYN99390.1"/>
    </source>
</evidence>
<feature type="region of interest" description="Disordered" evidence="1">
    <location>
        <begin position="74"/>
        <end position="107"/>
    </location>
</feature>
<protein>
    <submittedName>
        <fullName evidence="3">Early transcribed membrane protein 10.1</fullName>
    </submittedName>
</protein>
<reference evidence="4" key="2">
    <citation type="submission" date="2016-09" db="EMBL/GenBank/DDBJ databases">
        <authorList>
            <consortium name="Pathogen Informatics"/>
            <person name="Sun Q."/>
            <person name="Inoue M."/>
        </authorList>
    </citation>
    <scope>NUCLEOTIDE SEQUENCE</scope>
</reference>
<dbReference type="AlphaFoldDB" id="A0A151LK64"/>
<dbReference type="Pfam" id="PF09716">
    <property type="entry name" value="ETRAMP"/>
    <property type="match status" value="1"/>
</dbReference>
<dbReference type="RefSeq" id="XP_018641397.1">
    <property type="nucleotide sequence ID" value="XM_018785780.1"/>
</dbReference>
<dbReference type="VEuPathDB" id="PlasmoDB:PGABG01_0015900"/>
<name>A0A151LK64_9APIC</name>
<keyword evidence="2" id="KW-1133">Transmembrane helix</keyword>
<accession>A0A151LK64</accession>
<keyword evidence="2" id="KW-0812">Transmembrane</keyword>